<gene>
    <name evidence="3" type="ORF">C7U54_06680</name>
</gene>
<dbReference type="GO" id="GO:0003677">
    <property type="term" value="F:DNA binding"/>
    <property type="evidence" value="ECO:0007669"/>
    <property type="project" value="UniProtKB-KW"/>
</dbReference>
<feature type="domain" description="HTH cro/C1-type" evidence="2">
    <location>
        <begin position="5"/>
        <end position="38"/>
    </location>
</feature>
<accession>A0A2T3G1Z7</accession>
<dbReference type="CDD" id="cd00093">
    <property type="entry name" value="HTH_XRE"/>
    <property type="match status" value="1"/>
</dbReference>
<organism evidence="3 4">
    <name type="scientific">Faecalibacillus intestinalis</name>
    <dbReference type="NCBI Taxonomy" id="1982626"/>
    <lineage>
        <taxon>Bacteria</taxon>
        <taxon>Bacillati</taxon>
        <taxon>Bacillota</taxon>
        <taxon>Erysipelotrichia</taxon>
        <taxon>Erysipelotrichales</taxon>
        <taxon>Coprobacillaceae</taxon>
        <taxon>Faecalibacillus</taxon>
    </lineage>
</organism>
<dbReference type="EMBL" id="PYLQ01000007">
    <property type="protein sequence ID" value="PST41549.1"/>
    <property type="molecule type" value="Genomic_DNA"/>
</dbReference>
<dbReference type="InterPro" id="IPR001387">
    <property type="entry name" value="Cro/C1-type_HTH"/>
</dbReference>
<name>A0A2T3G1Z7_9FIRM</name>
<dbReference type="Pfam" id="PF01381">
    <property type="entry name" value="HTH_3"/>
    <property type="match status" value="1"/>
</dbReference>
<dbReference type="PANTHER" id="PTHR46558">
    <property type="entry name" value="TRACRIPTIONAL REGULATORY PROTEIN-RELATED-RELATED"/>
    <property type="match status" value="1"/>
</dbReference>
<dbReference type="RefSeq" id="WP_107029791.1">
    <property type="nucleotide sequence ID" value="NZ_PYLQ01000007.1"/>
</dbReference>
<dbReference type="Gene3D" id="1.10.260.40">
    <property type="entry name" value="lambda repressor-like DNA-binding domains"/>
    <property type="match status" value="1"/>
</dbReference>
<sequence>MTTYTRQTISKWESNQSSPDIQSCKAMADVFGISLEELLDENKK</sequence>
<protein>
    <recommendedName>
        <fullName evidence="2">HTH cro/C1-type domain-containing protein</fullName>
    </recommendedName>
</protein>
<proteinExistence type="predicted"/>
<dbReference type="Proteomes" id="UP000240974">
    <property type="component" value="Unassembled WGS sequence"/>
</dbReference>
<reference evidence="3 4" key="1">
    <citation type="journal article" date="2019" name="Int. J. Syst. Evol. Microbiol.">
        <title>Faecalibacillus intestinalis gen. nov., sp. nov. and Faecalibacillus faecis sp. nov., isolated from human faeces.</title>
        <authorList>
            <person name="Seo B."/>
            <person name="Jeon K."/>
            <person name="Baek I."/>
            <person name="Lee Y.M."/>
            <person name="Baek K."/>
            <person name="Ko G."/>
        </authorList>
    </citation>
    <scope>NUCLEOTIDE SEQUENCE [LARGE SCALE GENOMIC DNA]</scope>
    <source>
        <strain evidence="3 4">SNUG30099</strain>
    </source>
</reference>
<comment type="caution">
    <text evidence="3">The sequence shown here is derived from an EMBL/GenBank/DDBJ whole genome shotgun (WGS) entry which is preliminary data.</text>
</comment>
<evidence type="ECO:0000259" key="2">
    <source>
        <dbReference type="PROSITE" id="PS50943"/>
    </source>
</evidence>
<evidence type="ECO:0000313" key="4">
    <source>
        <dbReference type="Proteomes" id="UP000240974"/>
    </source>
</evidence>
<keyword evidence="4" id="KW-1185">Reference proteome</keyword>
<evidence type="ECO:0000256" key="1">
    <source>
        <dbReference type="ARBA" id="ARBA00023125"/>
    </source>
</evidence>
<dbReference type="SUPFAM" id="SSF47413">
    <property type="entry name" value="lambda repressor-like DNA-binding domains"/>
    <property type="match status" value="1"/>
</dbReference>
<keyword evidence="1" id="KW-0238">DNA-binding</keyword>
<evidence type="ECO:0000313" key="3">
    <source>
        <dbReference type="EMBL" id="PST41549.1"/>
    </source>
</evidence>
<dbReference type="PANTHER" id="PTHR46558:SF4">
    <property type="entry name" value="DNA-BIDING PHAGE PROTEIN"/>
    <property type="match status" value="1"/>
</dbReference>
<dbReference type="PROSITE" id="PS50943">
    <property type="entry name" value="HTH_CROC1"/>
    <property type="match status" value="1"/>
</dbReference>
<dbReference type="AlphaFoldDB" id="A0A2T3G1Z7"/>
<dbReference type="InterPro" id="IPR010982">
    <property type="entry name" value="Lambda_DNA-bd_dom_sf"/>
</dbReference>